<evidence type="ECO:0000313" key="2">
    <source>
        <dbReference type="Proteomes" id="UP000593571"/>
    </source>
</evidence>
<gene>
    <name evidence="1" type="ORF">HJG63_008599</name>
</gene>
<proteinExistence type="predicted"/>
<sequence length="161" mass="17812">MEEDRRFEPSPSVCSECLIGNPVMLAPTAIPPSLHSTGRWPAAVGLGTGRPTRSSARQHRRTRAWWRHSHMRSQISTCSSRPVAMSRSPRAGCGLLVLFGPCPYPHSHTCLPLHTSVSWVRSSRCMPSFGVTTAVPNSQINQLRPKVMEPFLHDHAAPLRT</sequence>
<organism evidence="1 2">
    <name type="scientific">Rousettus aegyptiacus</name>
    <name type="common">Egyptian fruit bat</name>
    <name type="synonym">Pteropus aegyptiacus</name>
    <dbReference type="NCBI Taxonomy" id="9407"/>
    <lineage>
        <taxon>Eukaryota</taxon>
        <taxon>Metazoa</taxon>
        <taxon>Chordata</taxon>
        <taxon>Craniata</taxon>
        <taxon>Vertebrata</taxon>
        <taxon>Euteleostomi</taxon>
        <taxon>Mammalia</taxon>
        <taxon>Eutheria</taxon>
        <taxon>Laurasiatheria</taxon>
        <taxon>Chiroptera</taxon>
        <taxon>Yinpterochiroptera</taxon>
        <taxon>Pteropodoidea</taxon>
        <taxon>Pteropodidae</taxon>
        <taxon>Rousettinae</taxon>
        <taxon>Rousettus</taxon>
    </lineage>
</organism>
<protein>
    <submittedName>
        <fullName evidence="1">Uncharacterized protein</fullName>
    </submittedName>
</protein>
<dbReference type="AlphaFoldDB" id="A0A7J8DHT0"/>
<keyword evidence="2" id="KW-1185">Reference proteome</keyword>
<dbReference type="EMBL" id="JACASE010000012">
    <property type="protein sequence ID" value="KAF6422794.1"/>
    <property type="molecule type" value="Genomic_DNA"/>
</dbReference>
<accession>A0A7J8DHT0</accession>
<reference evidence="1 2" key="1">
    <citation type="journal article" date="2020" name="Nature">
        <title>Six reference-quality genomes reveal evolution of bat adaptations.</title>
        <authorList>
            <person name="Jebb D."/>
            <person name="Huang Z."/>
            <person name="Pippel M."/>
            <person name="Hughes G.M."/>
            <person name="Lavrichenko K."/>
            <person name="Devanna P."/>
            <person name="Winkler S."/>
            <person name="Jermiin L.S."/>
            <person name="Skirmuntt E.C."/>
            <person name="Katzourakis A."/>
            <person name="Burkitt-Gray L."/>
            <person name="Ray D.A."/>
            <person name="Sullivan K.A.M."/>
            <person name="Roscito J.G."/>
            <person name="Kirilenko B.M."/>
            <person name="Davalos L.M."/>
            <person name="Corthals A.P."/>
            <person name="Power M.L."/>
            <person name="Jones G."/>
            <person name="Ransome R.D."/>
            <person name="Dechmann D.K.N."/>
            <person name="Locatelli A.G."/>
            <person name="Puechmaille S.J."/>
            <person name="Fedrigo O."/>
            <person name="Jarvis E.D."/>
            <person name="Hiller M."/>
            <person name="Vernes S.C."/>
            <person name="Myers E.W."/>
            <person name="Teeling E.C."/>
        </authorList>
    </citation>
    <scope>NUCLEOTIDE SEQUENCE [LARGE SCALE GENOMIC DNA]</scope>
    <source>
        <strain evidence="1">MRouAeg1</strain>
        <tissue evidence="1">Muscle</tissue>
    </source>
</reference>
<comment type="caution">
    <text evidence="1">The sequence shown here is derived from an EMBL/GenBank/DDBJ whole genome shotgun (WGS) entry which is preliminary data.</text>
</comment>
<name>A0A7J8DHT0_ROUAE</name>
<dbReference type="Proteomes" id="UP000593571">
    <property type="component" value="Unassembled WGS sequence"/>
</dbReference>
<evidence type="ECO:0000313" key="1">
    <source>
        <dbReference type="EMBL" id="KAF6422794.1"/>
    </source>
</evidence>